<dbReference type="RefSeq" id="XP_049150387.1">
    <property type="nucleotide sequence ID" value="XM_049293241.1"/>
</dbReference>
<organism evidence="2 3">
    <name type="scientific">Colletotrichum lupini</name>
    <dbReference type="NCBI Taxonomy" id="145971"/>
    <lineage>
        <taxon>Eukaryota</taxon>
        <taxon>Fungi</taxon>
        <taxon>Dikarya</taxon>
        <taxon>Ascomycota</taxon>
        <taxon>Pezizomycotina</taxon>
        <taxon>Sordariomycetes</taxon>
        <taxon>Hypocreomycetidae</taxon>
        <taxon>Glomerellales</taxon>
        <taxon>Glomerellaceae</taxon>
        <taxon>Colletotrichum</taxon>
        <taxon>Colletotrichum acutatum species complex</taxon>
    </lineage>
</organism>
<protein>
    <submittedName>
        <fullName evidence="2">Uncharacterized protein</fullName>
    </submittedName>
</protein>
<dbReference type="KEGG" id="clup:CLUP02_14311"/>
<dbReference type="AlphaFoldDB" id="A0A9Q8T403"/>
<feature type="region of interest" description="Disordered" evidence="1">
    <location>
        <begin position="1"/>
        <end position="59"/>
    </location>
</feature>
<gene>
    <name evidence="2" type="ORF">CLUP02_14311</name>
</gene>
<dbReference type="GeneID" id="73348251"/>
<accession>A0A9Q8T403</accession>
<dbReference type="EMBL" id="CP019479">
    <property type="protein sequence ID" value="UQC88786.1"/>
    <property type="molecule type" value="Genomic_DNA"/>
</dbReference>
<name>A0A9Q8T403_9PEZI</name>
<evidence type="ECO:0000313" key="3">
    <source>
        <dbReference type="Proteomes" id="UP000830671"/>
    </source>
</evidence>
<evidence type="ECO:0000256" key="1">
    <source>
        <dbReference type="SAM" id="MobiDB-lite"/>
    </source>
</evidence>
<evidence type="ECO:0000313" key="2">
    <source>
        <dbReference type="EMBL" id="UQC88786.1"/>
    </source>
</evidence>
<keyword evidence="3" id="KW-1185">Reference proteome</keyword>
<reference evidence="2" key="1">
    <citation type="journal article" date="2021" name="Mol. Plant Microbe Interact.">
        <title>Complete Genome Sequence of the Plant-Pathogenic Fungus Colletotrichum lupini.</title>
        <authorList>
            <person name="Baroncelli R."/>
            <person name="Pensec F."/>
            <person name="Da Lio D."/>
            <person name="Boufleur T."/>
            <person name="Vicente I."/>
            <person name="Sarrocco S."/>
            <person name="Picot A."/>
            <person name="Baraldi E."/>
            <person name="Sukno S."/>
            <person name="Thon M."/>
            <person name="Le Floch G."/>
        </authorList>
    </citation>
    <scope>NUCLEOTIDE SEQUENCE</scope>
    <source>
        <strain evidence="2">IMI 504893</strain>
    </source>
</reference>
<sequence length="259" mass="28131">MACHSGLGVPQASHEPAESQSGKSSRNTRHLRSVTASPTADGRCEISPTAPPGRRVPRPIRTFRAGTSACAKHAIGASGSLGTRCKRLDDGISWINVYENAAASDKPAEGKADRSLAGSQCPWGKESKWLSPHLQLMTGTGVCVKVVSSRQIAFHDKIPLQQHVRPFRTVALRTRESSRTSSMEEAKLGGLLTEFRTHGPLDSRPLRLRPLSATLLRTAAIYAERFTTHIVNSFPSRNSDSSTINLSYQAAVRNELMVH</sequence>
<dbReference type="Proteomes" id="UP000830671">
    <property type="component" value="Chromosome 7"/>
</dbReference>
<proteinExistence type="predicted"/>